<keyword evidence="4" id="KW-0560">Oxidoreductase</keyword>
<dbReference type="OrthoDB" id="202203at2759"/>
<name>A0A166AR30_EXIGL</name>
<protein>
    <submittedName>
        <fullName evidence="6">FAD/NAD(P)-binding domain-containing protein</fullName>
    </submittedName>
</protein>
<keyword evidence="7" id="KW-1185">Reference proteome</keyword>
<dbReference type="Pfam" id="PF07992">
    <property type="entry name" value="Pyr_redox_2"/>
    <property type="match status" value="1"/>
</dbReference>
<dbReference type="InterPro" id="IPR023753">
    <property type="entry name" value="FAD/NAD-binding_dom"/>
</dbReference>
<gene>
    <name evidence="6" type="ORF">EXIGLDRAFT_823993</name>
</gene>
<dbReference type="GO" id="GO:0050660">
    <property type="term" value="F:flavin adenine dinucleotide binding"/>
    <property type="evidence" value="ECO:0007669"/>
    <property type="project" value="TreeGrafter"/>
</dbReference>
<sequence>MGLAQTDGRQNIVVVGGGAAGGEILRGLLAKVDHSKYRVILINPRPFFAYLVAGARMTVASYADLDNKTFIPYDKALSDKGELVLGTVKSILREPGQTGGDLLLVDGSKVSFAFLVLAPGSIWPGPLAIPDTKQDIDAWFKTWRSKIEGAKNIVIAGGGAVGIEIAGEIRHFFPDKTVTIVQKDAHLLNGTYPDRWRLRVDQKLLDRGVKLVTDDVIDTPEPSSSGTVTTRKGTVLAADLIIPCVGTRPNTDFVRSLGKQVLDTRGFIQTKPSLQLIQFPEIFAAGDALAWDEQKQFAKAHGHADAVVANIVSMTKGASPSAVYKGSRELIVITIGPTGGTGYFAVLWGIIVGDWFSRFVKSKDLLIGKALKVWGY</sequence>
<reference evidence="6 7" key="1">
    <citation type="journal article" date="2016" name="Mol. Biol. Evol.">
        <title>Comparative Genomics of Early-Diverging Mushroom-Forming Fungi Provides Insights into the Origins of Lignocellulose Decay Capabilities.</title>
        <authorList>
            <person name="Nagy L.G."/>
            <person name="Riley R."/>
            <person name="Tritt A."/>
            <person name="Adam C."/>
            <person name="Daum C."/>
            <person name="Floudas D."/>
            <person name="Sun H."/>
            <person name="Yadav J.S."/>
            <person name="Pangilinan J."/>
            <person name="Larsson K.H."/>
            <person name="Matsuura K."/>
            <person name="Barry K."/>
            <person name="Labutti K."/>
            <person name="Kuo R."/>
            <person name="Ohm R.A."/>
            <person name="Bhattacharya S.S."/>
            <person name="Shirouzu T."/>
            <person name="Yoshinaga Y."/>
            <person name="Martin F.M."/>
            <person name="Grigoriev I.V."/>
            <person name="Hibbett D.S."/>
        </authorList>
    </citation>
    <scope>NUCLEOTIDE SEQUENCE [LARGE SCALE GENOMIC DNA]</scope>
    <source>
        <strain evidence="6 7">HHB12029</strain>
    </source>
</reference>
<evidence type="ECO:0000256" key="2">
    <source>
        <dbReference type="ARBA" id="ARBA00022630"/>
    </source>
</evidence>
<dbReference type="AlphaFoldDB" id="A0A166AR30"/>
<feature type="domain" description="FAD/NAD(P)-binding" evidence="5">
    <location>
        <begin position="11"/>
        <end position="300"/>
    </location>
</feature>
<dbReference type="PANTHER" id="PTHR43735:SF3">
    <property type="entry name" value="FERROPTOSIS SUPPRESSOR PROTEIN 1"/>
    <property type="match status" value="1"/>
</dbReference>
<evidence type="ECO:0000313" key="6">
    <source>
        <dbReference type="EMBL" id="KZV94359.1"/>
    </source>
</evidence>
<keyword evidence="2" id="KW-0285">Flavoprotein</keyword>
<evidence type="ECO:0000256" key="1">
    <source>
        <dbReference type="ARBA" id="ARBA00006442"/>
    </source>
</evidence>
<dbReference type="InParanoid" id="A0A166AR30"/>
<dbReference type="Proteomes" id="UP000077266">
    <property type="component" value="Unassembled WGS sequence"/>
</dbReference>
<dbReference type="PRINTS" id="PR00368">
    <property type="entry name" value="FADPNR"/>
</dbReference>
<keyword evidence="3" id="KW-0274">FAD</keyword>
<dbReference type="STRING" id="1314781.A0A166AR30"/>
<dbReference type="SUPFAM" id="SSF51905">
    <property type="entry name" value="FAD/NAD(P)-binding domain"/>
    <property type="match status" value="1"/>
</dbReference>
<organism evidence="6 7">
    <name type="scientific">Exidia glandulosa HHB12029</name>
    <dbReference type="NCBI Taxonomy" id="1314781"/>
    <lineage>
        <taxon>Eukaryota</taxon>
        <taxon>Fungi</taxon>
        <taxon>Dikarya</taxon>
        <taxon>Basidiomycota</taxon>
        <taxon>Agaricomycotina</taxon>
        <taxon>Agaricomycetes</taxon>
        <taxon>Auriculariales</taxon>
        <taxon>Exidiaceae</taxon>
        <taxon>Exidia</taxon>
    </lineage>
</organism>
<dbReference type="GO" id="GO:0004174">
    <property type="term" value="F:electron-transferring-flavoprotein dehydrogenase activity"/>
    <property type="evidence" value="ECO:0007669"/>
    <property type="project" value="TreeGrafter"/>
</dbReference>
<evidence type="ECO:0000256" key="3">
    <source>
        <dbReference type="ARBA" id="ARBA00022827"/>
    </source>
</evidence>
<evidence type="ECO:0000259" key="5">
    <source>
        <dbReference type="Pfam" id="PF07992"/>
    </source>
</evidence>
<proteinExistence type="inferred from homology"/>
<evidence type="ECO:0000313" key="7">
    <source>
        <dbReference type="Proteomes" id="UP000077266"/>
    </source>
</evidence>
<dbReference type="Gene3D" id="3.50.50.100">
    <property type="match status" value="1"/>
</dbReference>
<dbReference type="GO" id="GO:0005737">
    <property type="term" value="C:cytoplasm"/>
    <property type="evidence" value="ECO:0007669"/>
    <property type="project" value="TreeGrafter"/>
</dbReference>
<dbReference type="EMBL" id="KV425974">
    <property type="protein sequence ID" value="KZV94359.1"/>
    <property type="molecule type" value="Genomic_DNA"/>
</dbReference>
<accession>A0A166AR30</accession>
<comment type="similarity">
    <text evidence="1">Belongs to the FAD-dependent oxidoreductase family.</text>
</comment>
<dbReference type="PANTHER" id="PTHR43735">
    <property type="entry name" value="APOPTOSIS-INDUCING FACTOR 1"/>
    <property type="match status" value="1"/>
</dbReference>
<evidence type="ECO:0000256" key="4">
    <source>
        <dbReference type="ARBA" id="ARBA00023002"/>
    </source>
</evidence>
<dbReference type="PRINTS" id="PR00411">
    <property type="entry name" value="PNDRDTASEI"/>
</dbReference>
<dbReference type="InterPro" id="IPR036188">
    <property type="entry name" value="FAD/NAD-bd_sf"/>
</dbReference>